<evidence type="ECO:0000313" key="1">
    <source>
        <dbReference type="EMBL" id="MBD8269129.1"/>
    </source>
</evidence>
<dbReference type="RefSeq" id="WP_135196254.1">
    <property type="nucleotide sequence ID" value="NZ_JACYNJ010000002.1"/>
</dbReference>
<sequence length="81" mass="8727">MQPAISPGAHRSLSGGGALAGECRIAHCKRQSQYSQARPFSSVEERIIERELQAINPGDVLRVALNLDQGLGVRGTERADE</sequence>
<protein>
    <submittedName>
        <fullName evidence="2">Uncharacterized protein</fullName>
    </submittedName>
</protein>
<gene>
    <name evidence="2" type="ORF">E4T65_05930</name>
    <name evidence="1" type="ORF">IFU03_05095</name>
</gene>
<organism evidence="2 3">
    <name type="scientific">Pseudomonas fluorescens</name>
    <dbReference type="NCBI Taxonomy" id="294"/>
    <lineage>
        <taxon>Bacteria</taxon>
        <taxon>Pseudomonadati</taxon>
        <taxon>Pseudomonadota</taxon>
        <taxon>Gammaproteobacteria</taxon>
        <taxon>Pseudomonadales</taxon>
        <taxon>Pseudomonadaceae</taxon>
        <taxon>Pseudomonas</taxon>
    </lineage>
</organism>
<dbReference type="EMBL" id="JACYNJ010000002">
    <property type="protein sequence ID" value="MBD8269129.1"/>
    <property type="molecule type" value="Genomic_DNA"/>
</dbReference>
<proteinExistence type="predicted"/>
<evidence type="ECO:0000313" key="2">
    <source>
        <dbReference type="EMBL" id="TFW44056.1"/>
    </source>
</evidence>
<dbReference type="Proteomes" id="UP000610293">
    <property type="component" value="Unassembled WGS sequence"/>
</dbReference>
<reference evidence="2 3" key="1">
    <citation type="submission" date="2019-03" db="EMBL/GenBank/DDBJ databases">
        <title>Biocontrol and xenobiotic degradation properties of endophytic Pseudomonas fluorescens strain BRZ63.</title>
        <authorList>
            <person name="Chlebek D.A."/>
            <person name="Pinski A."/>
            <person name="Zur J.P."/>
            <person name="Michalska J."/>
            <person name="Hupert-Kocurek K.T."/>
        </authorList>
    </citation>
    <scope>NUCLEOTIDE SEQUENCE [LARGE SCALE GENOMIC DNA]</scope>
    <source>
        <strain evidence="2 3">BRZ63</strain>
    </source>
</reference>
<accession>A0A4Y9TNR5</accession>
<dbReference type="Proteomes" id="UP000297322">
    <property type="component" value="Unassembled WGS sequence"/>
</dbReference>
<reference evidence="1" key="2">
    <citation type="journal article" date="2020" name="FEMS Microbiol. Ecol.">
        <title>Temporal dynamics of bacterial communities during seed development and maturation.</title>
        <authorList>
            <person name="Chesneau G."/>
            <person name="Torres-Cortes G."/>
            <person name="Briand M."/>
            <person name="Darrasse A."/>
            <person name="Preveaux A."/>
            <person name="Marais C."/>
            <person name="Jacques M.A."/>
            <person name="Shade A."/>
            <person name="Barret M."/>
        </authorList>
    </citation>
    <scope>NUCLEOTIDE SEQUENCE</scope>
    <source>
        <strain evidence="1">CFBP13533</strain>
    </source>
</reference>
<evidence type="ECO:0000313" key="3">
    <source>
        <dbReference type="Proteomes" id="UP000297322"/>
    </source>
</evidence>
<name>A0A4Y9TNR5_PSEFL</name>
<dbReference type="AlphaFoldDB" id="A0A4Y9TNR5"/>
<dbReference type="EMBL" id="SPVI01000003">
    <property type="protein sequence ID" value="TFW44056.1"/>
    <property type="molecule type" value="Genomic_DNA"/>
</dbReference>
<comment type="caution">
    <text evidence="2">The sequence shown here is derived from an EMBL/GenBank/DDBJ whole genome shotgun (WGS) entry which is preliminary data.</text>
</comment>